<feature type="transmembrane region" description="Helical" evidence="1">
    <location>
        <begin position="384"/>
        <end position="402"/>
    </location>
</feature>
<keyword evidence="1" id="KW-1133">Transmembrane helix</keyword>
<evidence type="ECO:0000313" key="4">
    <source>
        <dbReference type="EMBL" id="SHG39931.1"/>
    </source>
</evidence>
<dbReference type="EMBL" id="FQUS01000027">
    <property type="protein sequence ID" value="SHG39931.1"/>
    <property type="molecule type" value="Genomic_DNA"/>
</dbReference>
<organism evidence="4 5">
    <name type="scientific">Fodinibius roseus</name>
    <dbReference type="NCBI Taxonomy" id="1194090"/>
    <lineage>
        <taxon>Bacteria</taxon>
        <taxon>Pseudomonadati</taxon>
        <taxon>Balneolota</taxon>
        <taxon>Balneolia</taxon>
        <taxon>Balneolales</taxon>
        <taxon>Balneolaceae</taxon>
        <taxon>Fodinibius</taxon>
    </lineage>
</organism>
<dbReference type="Pfam" id="PF13387">
    <property type="entry name" value="Lnb_N"/>
    <property type="match status" value="1"/>
</dbReference>
<evidence type="ECO:0000259" key="2">
    <source>
        <dbReference type="Pfam" id="PF13387"/>
    </source>
</evidence>
<accession>A0A1M5JHC4</accession>
<dbReference type="InterPro" id="IPR057436">
    <property type="entry name" value="5TMH_Lnb"/>
</dbReference>
<proteinExistence type="predicted"/>
<dbReference type="Pfam" id="PF25221">
    <property type="entry name" value="5TMH_Lnb"/>
    <property type="match status" value="1"/>
</dbReference>
<evidence type="ECO:0000256" key="1">
    <source>
        <dbReference type="SAM" id="Phobius"/>
    </source>
</evidence>
<feature type="domain" description="Lnb N-terminal periplasmic" evidence="2">
    <location>
        <begin position="33"/>
        <end position="183"/>
    </location>
</feature>
<feature type="domain" description="Lnb-like transmembrane" evidence="3">
    <location>
        <begin position="269"/>
        <end position="402"/>
    </location>
</feature>
<reference evidence="4 5" key="1">
    <citation type="submission" date="2016-11" db="EMBL/GenBank/DDBJ databases">
        <authorList>
            <person name="Jaros S."/>
            <person name="Januszkiewicz K."/>
            <person name="Wedrychowicz H."/>
        </authorList>
    </citation>
    <scope>NUCLEOTIDE SEQUENCE [LARGE SCALE GENOMIC DNA]</scope>
    <source>
        <strain evidence="4 5">DSM 21986</strain>
    </source>
</reference>
<dbReference type="STRING" id="1194090.SAMN05443144_12712"/>
<protein>
    <submittedName>
        <fullName evidence="4">Uncharacterized protein</fullName>
    </submittedName>
</protein>
<feature type="transmembrane region" description="Helical" evidence="1">
    <location>
        <begin position="327"/>
        <end position="347"/>
    </location>
</feature>
<gene>
    <name evidence="4" type="ORF">SAMN05443144_12712</name>
</gene>
<feature type="transmembrane region" description="Helical" evidence="1">
    <location>
        <begin position="359"/>
        <end position="378"/>
    </location>
</feature>
<dbReference type="Proteomes" id="UP000184041">
    <property type="component" value="Unassembled WGS sequence"/>
</dbReference>
<evidence type="ECO:0000313" key="5">
    <source>
        <dbReference type="Proteomes" id="UP000184041"/>
    </source>
</evidence>
<dbReference type="AlphaFoldDB" id="A0A1M5JHC4"/>
<sequence length="416" mass="47862">MPLLTVDPCFIYKYKKFCTLIAVFFGVLTTPLWAQQAQLSSETKVSLITASPGNELYTIFGHTALRIYDPKTEIDRTYNYGTFDFDTKGFYWKFAMGNLRYFLSTTPYENAKNTYLGDGRTITEQRLNLSPEQTQQLFRYLQTNARPENRYYSYEFFYDNCTTRVYEALNAVIGDSLRLQKPINPAKNSFRQFINSYLEPVPWVKLGVNLVLGLPTDEIPSGSEMLFLPNLLKKRFANAKIQNADTSVALVDDQTIYTPANKAVLNPPVLTPKLVFWSLFVLVIPLGIAFSNKQSLWRWFDCVLFGIVGGIGFLILILWLFSAYPTTTWNANIVWTLIAPIILYVVIHKKKCRLQTWKLTEPVILGIVFMAMIFFLIHQDIPPALYPVLVLLIFRGWMCFFMSKPKYATLLEVNSN</sequence>
<feature type="transmembrane region" description="Helical" evidence="1">
    <location>
        <begin position="302"/>
        <end position="321"/>
    </location>
</feature>
<evidence type="ECO:0000259" key="3">
    <source>
        <dbReference type="Pfam" id="PF25221"/>
    </source>
</evidence>
<dbReference type="InterPro" id="IPR025178">
    <property type="entry name" value="Lnb_N"/>
</dbReference>
<keyword evidence="1" id="KW-0472">Membrane</keyword>
<keyword evidence="5" id="KW-1185">Reference proteome</keyword>
<keyword evidence="1" id="KW-0812">Transmembrane</keyword>
<feature type="transmembrane region" description="Helical" evidence="1">
    <location>
        <begin position="274"/>
        <end position="290"/>
    </location>
</feature>
<name>A0A1M5JHC4_9BACT</name>